<accession>A0A3E0VWG2</accession>
<organism evidence="1 2">
    <name type="scientific">Subtercola boreus</name>
    <dbReference type="NCBI Taxonomy" id="120213"/>
    <lineage>
        <taxon>Bacteria</taxon>
        <taxon>Bacillati</taxon>
        <taxon>Actinomycetota</taxon>
        <taxon>Actinomycetes</taxon>
        <taxon>Micrococcales</taxon>
        <taxon>Microbacteriaceae</taxon>
        <taxon>Subtercola</taxon>
    </lineage>
</organism>
<dbReference type="Proteomes" id="UP000256541">
    <property type="component" value="Unassembled WGS sequence"/>
</dbReference>
<evidence type="ECO:0000313" key="2">
    <source>
        <dbReference type="Proteomes" id="UP000256541"/>
    </source>
</evidence>
<dbReference type="RefSeq" id="WP_116411596.1">
    <property type="nucleotide sequence ID" value="NZ_NBXB01000029.1"/>
</dbReference>
<protein>
    <submittedName>
        <fullName evidence="1">Uncharacterized protein</fullName>
    </submittedName>
</protein>
<evidence type="ECO:0000313" key="1">
    <source>
        <dbReference type="EMBL" id="RFA13935.1"/>
    </source>
</evidence>
<sequence length="140" mass="15898">MSVLDRVEDSRILLRADRLEGAMLTACVAIAAAARVVRPNVSNREAFTKFLTDRYYSPIRQVEFRNQVTDINDLLYHWMRNELVHTGDLPIDIDWMTGIHSGTLAIRAGGAPDYKLLMSPTWIDHLLTIASEWVNETSPD</sequence>
<dbReference type="EMBL" id="NBXB01000029">
    <property type="protein sequence ID" value="RFA13935.1"/>
    <property type="molecule type" value="Genomic_DNA"/>
</dbReference>
<proteinExistence type="predicted"/>
<name>A0A3E0VWG2_9MICO</name>
<gene>
    <name evidence="1" type="ORF">B7R22_09870</name>
</gene>
<dbReference type="OrthoDB" id="5188147at2"/>
<reference evidence="1 2" key="1">
    <citation type="submission" date="2017-04" db="EMBL/GenBank/DDBJ databases">
        <title>Comparative genome analysis of Subtercola boreus.</title>
        <authorList>
            <person name="Cho Y.-J."/>
            <person name="Cho A."/>
            <person name="Kim O.-S."/>
            <person name="Lee J.-I."/>
        </authorList>
    </citation>
    <scope>NUCLEOTIDE SEQUENCE [LARGE SCALE GENOMIC DNA]</scope>
    <source>
        <strain evidence="1 2">P27479</strain>
    </source>
</reference>
<dbReference type="AlphaFoldDB" id="A0A3E0VWG2"/>
<comment type="caution">
    <text evidence="1">The sequence shown here is derived from an EMBL/GenBank/DDBJ whole genome shotgun (WGS) entry which is preliminary data.</text>
</comment>